<dbReference type="EMBL" id="UZAK01042680">
    <property type="protein sequence ID" value="VDP69405.1"/>
    <property type="molecule type" value="Genomic_DNA"/>
</dbReference>
<accession>A0A183KWT0</accession>
<dbReference type="AlphaFoldDB" id="A0A183KWT0"/>
<dbReference type="Proteomes" id="UP000279833">
    <property type="component" value="Unassembled WGS sequence"/>
</dbReference>
<proteinExistence type="predicted"/>
<organism evidence="3">
    <name type="scientific">Schistosoma curassoni</name>
    <dbReference type="NCBI Taxonomy" id="6186"/>
    <lineage>
        <taxon>Eukaryota</taxon>
        <taxon>Metazoa</taxon>
        <taxon>Spiralia</taxon>
        <taxon>Lophotrochozoa</taxon>
        <taxon>Platyhelminthes</taxon>
        <taxon>Trematoda</taxon>
        <taxon>Digenea</taxon>
        <taxon>Strigeidida</taxon>
        <taxon>Schistosomatoidea</taxon>
        <taxon>Schistosomatidae</taxon>
        <taxon>Schistosoma</taxon>
    </lineage>
</organism>
<dbReference type="WBParaSite" id="SCUD_0001952701-mRNA-1">
    <property type="protein sequence ID" value="SCUD_0001952701-mRNA-1"/>
    <property type="gene ID" value="SCUD_0001952701"/>
</dbReference>
<reference evidence="1 2" key="2">
    <citation type="submission" date="2018-11" db="EMBL/GenBank/DDBJ databases">
        <authorList>
            <consortium name="Pathogen Informatics"/>
        </authorList>
    </citation>
    <scope>NUCLEOTIDE SEQUENCE [LARGE SCALE GENOMIC DNA]</scope>
    <source>
        <strain evidence="1">Dakar</strain>
        <strain evidence="2">Dakar, Senegal</strain>
    </source>
</reference>
<reference evidence="3" key="1">
    <citation type="submission" date="2016-06" db="UniProtKB">
        <authorList>
            <consortium name="WormBaseParasite"/>
        </authorList>
    </citation>
    <scope>IDENTIFICATION</scope>
</reference>
<gene>
    <name evidence="1" type="ORF">SCUD_LOCUS19524</name>
</gene>
<evidence type="ECO:0000313" key="3">
    <source>
        <dbReference type="WBParaSite" id="SCUD_0001952701-mRNA-1"/>
    </source>
</evidence>
<name>A0A183KWT0_9TREM</name>
<sequence length="61" mass="7348">MSEETNQSQSSTSTTEKYKSLKLKYGKHLPNVQFSVQTMDSFEDFHMDKIMNDRLRWFHRC</sequence>
<evidence type="ECO:0000313" key="1">
    <source>
        <dbReference type="EMBL" id="VDP69405.1"/>
    </source>
</evidence>
<protein>
    <submittedName>
        <fullName evidence="1 3">Uncharacterized protein</fullName>
    </submittedName>
</protein>
<evidence type="ECO:0000313" key="2">
    <source>
        <dbReference type="Proteomes" id="UP000279833"/>
    </source>
</evidence>
<keyword evidence="2" id="KW-1185">Reference proteome</keyword>